<protein>
    <submittedName>
        <fullName evidence="1">Uncharacterized protein</fullName>
    </submittedName>
</protein>
<accession>A0ACB8V0K9</accession>
<comment type="caution">
    <text evidence="1">The sequence shown here is derived from an EMBL/GenBank/DDBJ whole genome shotgun (WGS) entry which is preliminary data.</text>
</comment>
<sequence length="181" mass="19783">MNPHQQNKIDVNSLSPDEQRLLRLYGKIPNKKDLLQNKLKERKYFDSGDYALSKAGKASDVGVTSIGSRHPVPENIPHLTATSPPQAASTPGHFNGHSPTHSTGPHNGFPIGIGRSPVREGSFAHRKSSLGDSLSGPKDEEETPEEVQEEENNPTEKENQAEALPESESPSRARANLPVRR</sequence>
<name>A0ACB8V0K9_9EURO</name>
<reference evidence="1" key="1">
    <citation type="journal article" date="2022" name="bioRxiv">
        <title>Population genetic analysis of Ophidiomyces ophidiicola, the causative agent of snake fungal disease, indicates recent introductions to the USA.</title>
        <authorList>
            <person name="Ladner J.T."/>
            <person name="Palmer J.M."/>
            <person name="Ettinger C.L."/>
            <person name="Stajich J.E."/>
            <person name="Farrell T.M."/>
            <person name="Glorioso B.M."/>
            <person name="Lawson B."/>
            <person name="Price S.J."/>
            <person name="Stengle A.G."/>
            <person name="Grear D.A."/>
            <person name="Lorch J.M."/>
        </authorList>
    </citation>
    <scope>NUCLEOTIDE SEQUENCE</scope>
    <source>
        <strain evidence="1">NWHC 24266-5</strain>
    </source>
</reference>
<organism evidence="1">
    <name type="scientific">Ophidiomyces ophidiicola</name>
    <dbReference type="NCBI Taxonomy" id="1387563"/>
    <lineage>
        <taxon>Eukaryota</taxon>
        <taxon>Fungi</taxon>
        <taxon>Dikarya</taxon>
        <taxon>Ascomycota</taxon>
        <taxon>Pezizomycotina</taxon>
        <taxon>Eurotiomycetes</taxon>
        <taxon>Eurotiomycetidae</taxon>
        <taxon>Onygenales</taxon>
        <taxon>Onygenaceae</taxon>
        <taxon>Ophidiomyces</taxon>
    </lineage>
</organism>
<dbReference type="EMBL" id="JALBCA010000020">
    <property type="protein sequence ID" value="KAI2389990.1"/>
    <property type="molecule type" value="Genomic_DNA"/>
</dbReference>
<evidence type="ECO:0000313" key="1">
    <source>
        <dbReference type="EMBL" id="KAI2389990.1"/>
    </source>
</evidence>
<gene>
    <name evidence="1" type="ORF">LOY88_001798</name>
</gene>
<proteinExistence type="predicted"/>